<dbReference type="InterPro" id="IPR052733">
    <property type="entry name" value="Chloroplast_QOR"/>
</dbReference>
<name>A0AA42ATG8_PAPNU</name>
<dbReference type="Proteomes" id="UP001177140">
    <property type="component" value="Unassembled WGS sequence"/>
</dbReference>
<dbReference type="SUPFAM" id="SSF50129">
    <property type="entry name" value="GroES-like"/>
    <property type="match status" value="1"/>
</dbReference>
<evidence type="ECO:0000313" key="2">
    <source>
        <dbReference type="Proteomes" id="UP001177140"/>
    </source>
</evidence>
<accession>A0AA42ATG8</accession>
<organism evidence="1 2">
    <name type="scientific">Papaver nudicaule</name>
    <name type="common">Iceland poppy</name>
    <dbReference type="NCBI Taxonomy" id="74823"/>
    <lineage>
        <taxon>Eukaryota</taxon>
        <taxon>Viridiplantae</taxon>
        <taxon>Streptophyta</taxon>
        <taxon>Embryophyta</taxon>
        <taxon>Tracheophyta</taxon>
        <taxon>Spermatophyta</taxon>
        <taxon>Magnoliopsida</taxon>
        <taxon>Ranunculales</taxon>
        <taxon>Papaveraceae</taxon>
        <taxon>Papaveroideae</taxon>
        <taxon>Papaver</taxon>
    </lineage>
</organism>
<dbReference type="InterPro" id="IPR011032">
    <property type="entry name" value="GroES-like_sf"/>
</dbReference>
<dbReference type="PANTHER" id="PTHR44013:SF1">
    <property type="entry name" value="ZINC-TYPE ALCOHOL DEHYDROGENASE-LIKE PROTEIN C16A3.02C"/>
    <property type="match status" value="1"/>
</dbReference>
<evidence type="ECO:0000313" key="1">
    <source>
        <dbReference type="EMBL" id="MCL7039766.1"/>
    </source>
</evidence>
<dbReference type="EMBL" id="JAJJMA010204681">
    <property type="protein sequence ID" value="MCL7039766.1"/>
    <property type="molecule type" value="Genomic_DNA"/>
</dbReference>
<dbReference type="Pfam" id="PF13602">
    <property type="entry name" value="ADH_zinc_N_2"/>
    <property type="match status" value="1"/>
</dbReference>
<dbReference type="Gene3D" id="3.90.180.10">
    <property type="entry name" value="Medium-chain alcohol dehydrogenases, catalytic domain"/>
    <property type="match status" value="2"/>
</dbReference>
<dbReference type="AlphaFoldDB" id="A0AA42ATG8"/>
<protein>
    <submittedName>
        <fullName evidence="1">Uncharacterized protein</fullName>
    </submittedName>
</protein>
<dbReference type="PANTHER" id="PTHR44013">
    <property type="entry name" value="ZINC-TYPE ALCOHOL DEHYDROGENASE-LIKE PROTEIN C16A3.02C"/>
    <property type="match status" value="1"/>
</dbReference>
<sequence>MLMINVTVFEACGSSSRLIKLEAISINPVDWKIQKGALRPIMPRKFPYISGCKYDFVIHCASGKVIDITPGPTALMVSAFKKLTFSKKGLVPLLMSPKRENLAYLLNLVKEGKPKTIVDSKHPLSKAEDARAKSIEGHATGKIIVEP</sequence>
<keyword evidence="2" id="KW-1185">Reference proteome</keyword>
<reference evidence="1" key="1">
    <citation type="submission" date="2022-03" db="EMBL/GenBank/DDBJ databases">
        <title>A functionally conserved STORR gene fusion in Papaver species that diverged 16.8 million years ago.</title>
        <authorList>
            <person name="Catania T."/>
        </authorList>
    </citation>
    <scope>NUCLEOTIDE SEQUENCE</scope>
    <source>
        <strain evidence="1">S-191538</strain>
    </source>
</reference>
<comment type="caution">
    <text evidence="1">The sequence shown here is derived from an EMBL/GenBank/DDBJ whole genome shotgun (WGS) entry which is preliminary data.</text>
</comment>
<gene>
    <name evidence="1" type="ORF">MKW94_016586</name>
</gene>
<proteinExistence type="predicted"/>